<feature type="signal peptide" evidence="1">
    <location>
        <begin position="1"/>
        <end position="18"/>
    </location>
</feature>
<evidence type="ECO:0000313" key="3">
    <source>
        <dbReference type="Proteomes" id="UP000215335"/>
    </source>
</evidence>
<dbReference type="Proteomes" id="UP000215335">
    <property type="component" value="Unassembled WGS sequence"/>
</dbReference>
<reference evidence="2 3" key="1">
    <citation type="journal article" date="2017" name="Curr. Biol.">
        <title>The Evolution of Venom by Co-option of Single-Copy Genes.</title>
        <authorList>
            <person name="Martinson E.O."/>
            <person name="Mrinalini"/>
            <person name="Kelkar Y.D."/>
            <person name="Chang C.H."/>
            <person name="Werren J.H."/>
        </authorList>
    </citation>
    <scope>NUCLEOTIDE SEQUENCE [LARGE SCALE GENOMIC DNA]</scope>
    <source>
        <strain evidence="2 3">Alberta</strain>
        <tissue evidence="2">Whole body</tissue>
    </source>
</reference>
<keyword evidence="3" id="KW-1185">Reference proteome</keyword>
<proteinExistence type="predicted"/>
<feature type="chain" id="PRO_5013348280" evidence="1">
    <location>
        <begin position="19"/>
        <end position="88"/>
    </location>
</feature>
<evidence type="ECO:0000256" key="1">
    <source>
        <dbReference type="SAM" id="SignalP"/>
    </source>
</evidence>
<protein>
    <submittedName>
        <fullName evidence="2">Uncharacterized protein</fullName>
    </submittedName>
</protein>
<accession>A0A232FBY7</accession>
<comment type="caution">
    <text evidence="2">The sequence shown here is derived from an EMBL/GenBank/DDBJ whole genome shotgun (WGS) entry which is preliminary data.</text>
</comment>
<evidence type="ECO:0000313" key="2">
    <source>
        <dbReference type="EMBL" id="OXU27973.1"/>
    </source>
</evidence>
<keyword evidence="1" id="KW-0732">Signal</keyword>
<dbReference type="EMBL" id="NNAY01000501">
    <property type="protein sequence ID" value="OXU27973.1"/>
    <property type="molecule type" value="Genomic_DNA"/>
</dbReference>
<dbReference type="AlphaFoldDB" id="A0A232FBY7"/>
<sequence length="88" mass="9250">MFKPILIVAFCIAVLAECKPSKDSREHHRVARSPQHMQNAMKLGGQMANEGIQAATKGMNVLSTAAQQAMSAGTQIAADVAKGATSII</sequence>
<organism evidence="2 3">
    <name type="scientific">Trichomalopsis sarcophagae</name>
    <dbReference type="NCBI Taxonomy" id="543379"/>
    <lineage>
        <taxon>Eukaryota</taxon>
        <taxon>Metazoa</taxon>
        <taxon>Ecdysozoa</taxon>
        <taxon>Arthropoda</taxon>
        <taxon>Hexapoda</taxon>
        <taxon>Insecta</taxon>
        <taxon>Pterygota</taxon>
        <taxon>Neoptera</taxon>
        <taxon>Endopterygota</taxon>
        <taxon>Hymenoptera</taxon>
        <taxon>Apocrita</taxon>
        <taxon>Proctotrupomorpha</taxon>
        <taxon>Chalcidoidea</taxon>
        <taxon>Pteromalidae</taxon>
        <taxon>Pteromalinae</taxon>
        <taxon>Trichomalopsis</taxon>
    </lineage>
</organism>
<name>A0A232FBY7_9HYME</name>
<gene>
    <name evidence="2" type="ORF">TSAR_001527</name>
</gene>